<reference evidence="9" key="2">
    <citation type="submission" date="2014-02" db="EMBL/GenBank/DDBJ databases">
        <title>Complete DNA sequence of /Kuraishia capsulata/ illustrates novel genomic features among budding yeasts (/Saccharomycotina/).</title>
        <authorList>
            <person name="Morales L."/>
            <person name="Noel B."/>
            <person name="Porcel B."/>
            <person name="Marcet-Houben M."/>
            <person name="Hullo M-F."/>
            <person name="Sacerdot C."/>
            <person name="Tekaia F."/>
            <person name="Leh-Louis V."/>
            <person name="Despons L."/>
            <person name="Khanna V."/>
            <person name="Aury J-M."/>
            <person name="Barbe V."/>
            <person name="Couloux A."/>
            <person name="Labadie K."/>
            <person name="Pelletier E."/>
            <person name="Souciet J-L."/>
            <person name="Boekhout T."/>
            <person name="Gabaldon T."/>
            <person name="Wincker P."/>
            <person name="Dujon B."/>
        </authorList>
    </citation>
    <scope>NUCLEOTIDE SEQUENCE</scope>
    <source>
        <strain evidence="9">CBS 1993</strain>
    </source>
</reference>
<dbReference type="InterPro" id="IPR038765">
    <property type="entry name" value="Papain-like_cys_pep_sf"/>
</dbReference>
<organism evidence="9 10">
    <name type="scientific">Kuraishia capsulata CBS 1993</name>
    <dbReference type="NCBI Taxonomy" id="1382522"/>
    <lineage>
        <taxon>Eukaryota</taxon>
        <taxon>Fungi</taxon>
        <taxon>Dikarya</taxon>
        <taxon>Ascomycota</taxon>
        <taxon>Saccharomycotina</taxon>
        <taxon>Pichiomycetes</taxon>
        <taxon>Pichiales</taxon>
        <taxon>Pichiaceae</taxon>
        <taxon>Kuraishia</taxon>
    </lineage>
</organism>
<evidence type="ECO:0000313" key="10">
    <source>
        <dbReference type="Proteomes" id="UP000019384"/>
    </source>
</evidence>
<dbReference type="CDD" id="cd02257">
    <property type="entry name" value="Peptidase_C19"/>
    <property type="match status" value="1"/>
</dbReference>
<keyword evidence="3 6" id="KW-0833">Ubl conjugation pathway</keyword>
<dbReference type="AlphaFoldDB" id="W6MKA5"/>
<dbReference type="InterPro" id="IPR028889">
    <property type="entry name" value="USP"/>
</dbReference>
<dbReference type="PANTHER" id="PTHR24006">
    <property type="entry name" value="UBIQUITIN CARBOXYL-TERMINAL HYDROLASE"/>
    <property type="match status" value="1"/>
</dbReference>
<dbReference type="GO" id="GO:0016579">
    <property type="term" value="P:protein deubiquitination"/>
    <property type="evidence" value="ECO:0007669"/>
    <property type="project" value="InterPro"/>
</dbReference>
<dbReference type="PROSITE" id="PS50235">
    <property type="entry name" value="USP_3"/>
    <property type="match status" value="1"/>
</dbReference>
<name>W6MKA5_9ASCO</name>
<evidence type="ECO:0000313" key="9">
    <source>
        <dbReference type="EMBL" id="CDK26959.1"/>
    </source>
</evidence>
<dbReference type="Gene3D" id="3.90.70.10">
    <property type="entry name" value="Cysteine proteinases"/>
    <property type="match status" value="1"/>
</dbReference>
<dbReference type="InterPro" id="IPR018200">
    <property type="entry name" value="USP_CS"/>
</dbReference>
<proteinExistence type="inferred from homology"/>
<evidence type="ECO:0000256" key="5">
    <source>
        <dbReference type="ARBA" id="ARBA00022807"/>
    </source>
</evidence>
<evidence type="ECO:0000256" key="6">
    <source>
        <dbReference type="RuleBase" id="RU366025"/>
    </source>
</evidence>
<feature type="domain" description="USP" evidence="8">
    <location>
        <begin position="176"/>
        <end position="570"/>
    </location>
</feature>
<reference evidence="9" key="1">
    <citation type="submission" date="2013-12" db="EMBL/GenBank/DDBJ databases">
        <authorList>
            <person name="Genoscope - CEA"/>
        </authorList>
    </citation>
    <scope>NUCLEOTIDE SEQUENCE</scope>
    <source>
        <strain evidence="9">CBS 1993</strain>
    </source>
</reference>
<comment type="catalytic activity">
    <reaction evidence="1 6">
        <text>Thiol-dependent hydrolysis of ester, thioester, amide, peptide and isopeptide bonds formed by the C-terminal Gly of ubiquitin (a 76-residue protein attached to proteins as an intracellular targeting signal).</text>
        <dbReference type="EC" id="3.4.19.12"/>
    </reaction>
</comment>
<dbReference type="Proteomes" id="UP000019384">
    <property type="component" value="Unassembled WGS sequence"/>
</dbReference>
<evidence type="ECO:0000256" key="7">
    <source>
        <dbReference type="SAM" id="MobiDB-lite"/>
    </source>
</evidence>
<dbReference type="PROSITE" id="PS00972">
    <property type="entry name" value="USP_1"/>
    <property type="match status" value="1"/>
</dbReference>
<dbReference type="EMBL" id="HG793127">
    <property type="protein sequence ID" value="CDK26959.1"/>
    <property type="molecule type" value="Genomic_DNA"/>
</dbReference>
<evidence type="ECO:0000256" key="1">
    <source>
        <dbReference type="ARBA" id="ARBA00000707"/>
    </source>
</evidence>
<keyword evidence="2 6" id="KW-0645">Protease</keyword>
<dbReference type="Pfam" id="PF00443">
    <property type="entry name" value="UCH"/>
    <property type="match status" value="1"/>
</dbReference>
<keyword evidence="10" id="KW-1185">Reference proteome</keyword>
<evidence type="ECO:0000259" key="8">
    <source>
        <dbReference type="PROSITE" id="PS50235"/>
    </source>
</evidence>
<feature type="compositionally biased region" description="Low complexity" evidence="7">
    <location>
        <begin position="322"/>
        <end position="334"/>
    </location>
</feature>
<dbReference type="RefSeq" id="XP_022458955.1">
    <property type="nucleotide sequence ID" value="XM_022603228.1"/>
</dbReference>
<dbReference type="GO" id="GO:0005634">
    <property type="term" value="C:nucleus"/>
    <property type="evidence" value="ECO:0007669"/>
    <property type="project" value="TreeGrafter"/>
</dbReference>
<dbReference type="STRING" id="1382522.W6MKA5"/>
<dbReference type="PROSITE" id="PS00973">
    <property type="entry name" value="USP_2"/>
    <property type="match status" value="1"/>
</dbReference>
<dbReference type="InterPro" id="IPR001394">
    <property type="entry name" value="Peptidase_C19_UCH"/>
</dbReference>
<evidence type="ECO:0000256" key="2">
    <source>
        <dbReference type="ARBA" id="ARBA00022670"/>
    </source>
</evidence>
<dbReference type="GO" id="GO:0006508">
    <property type="term" value="P:proteolysis"/>
    <property type="evidence" value="ECO:0007669"/>
    <property type="project" value="UniProtKB-KW"/>
</dbReference>
<comment type="similarity">
    <text evidence="6">Belongs to the peptidase C19 family.</text>
</comment>
<dbReference type="PANTHER" id="PTHR24006:SF687">
    <property type="entry name" value="UBIQUITIN CARBOXYL-TERMINAL HYDROLASE 10"/>
    <property type="match status" value="1"/>
</dbReference>
<dbReference type="GeneID" id="34520343"/>
<dbReference type="InterPro" id="IPR050164">
    <property type="entry name" value="Peptidase_C19"/>
</dbReference>
<protein>
    <recommendedName>
        <fullName evidence="6">Ubiquitin carboxyl-terminal hydrolase</fullName>
        <ecNumber evidence="6">3.4.19.12</ecNumber>
    </recommendedName>
</protein>
<dbReference type="SUPFAM" id="SSF54001">
    <property type="entry name" value="Cysteine proteinases"/>
    <property type="match status" value="1"/>
</dbReference>
<keyword evidence="4 6" id="KW-0378">Hydrolase</keyword>
<evidence type="ECO:0000256" key="3">
    <source>
        <dbReference type="ARBA" id="ARBA00022786"/>
    </source>
</evidence>
<feature type="region of interest" description="Disordered" evidence="7">
    <location>
        <begin position="322"/>
        <end position="345"/>
    </location>
</feature>
<dbReference type="EC" id="3.4.19.12" evidence="6"/>
<dbReference type="GO" id="GO:0005829">
    <property type="term" value="C:cytosol"/>
    <property type="evidence" value="ECO:0007669"/>
    <property type="project" value="TreeGrafter"/>
</dbReference>
<dbReference type="GO" id="GO:0004843">
    <property type="term" value="F:cysteine-type deubiquitinase activity"/>
    <property type="evidence" value="ECO:0007669"/>
    <property type="project" value="UniProtKB-UniRule"/>
</dbReference>
<gene>
    <name evidence="9" type="ORF">KUCA_T00002936001</name>
</gene>
<dbReference type="HOGENOM" id="CLU_008279_7_0_1"/>
<sequence length="571" mass="64460">MVTSIQDENGLPRNTNIELKDGKNYVAKTSNTTKLDLGQASLRGQDEHRLKNYTRRNEKFDFSISLDSGSVQARFPVFFGTDEDSFLRHRELSLKIRRLKQDPNYFSTQNQGEAIGNSNLSWSALVEKNVKPMIVPKVKKPSVIADNSLKPLGYVLLRIMVDDLFKTPIMKPITTRGIVNTGNICYMNSVLQILVHCDPVVRIMEVITKGVRANFAADSKSPLLDAFTMLIEQFTIPYSTKAVSPATFFNAVARLPRFAHLRWGRQEDAEEFLGYLLDGLHEEFVGAIKDLSETERQSLLQKIDDPERKIFILNSLEAIDGNSGSSAGSSTTSTQALSRETDDGWQEVGNDKKFAAKRTVQVKSSPITQLFGGQFRSVLDIPRQRESKSITLDPFMHVQLDISDPKINTLEEAFLNLSAAEEIPYKSQQGKDVTAIKQTFIHKLPKVLIIHLKRFEYVPEDSFSFGRIEKLKKKIEYGFDLEIPLESISDSRKRLSSKPLHRSYKLIGVVYHHGAGAEGGHYTVDVLKSEKNKWLRIDDAAISELSKEEVTENSTCEDAKSAYILTYQRLD</sequence>
<accession>W6MKA5</accession>
<evidence type="ECO:0000256" key="4">
    <source>
        <dbReference type="ARBA" id="ARBA00022801"/>
    </source>
</evidence>
<dbReference type="OrthoDB" id="429671at2759"/>
<keyword evidence="5 6" id="KW-0788">Thiol protease</keyword>